<dbReference type="EMBL" id="UINC01008603">
    <property type="protein sequence ID" value="SVA38688.1"/>
    <property type="molecule type" value="Genomic_DNA"/>
</dbReference>
<dbReference type="AlphaFoldDB" id="A0A381VFY9"/>
<sequence>MFQFPSHRFKGLGKKEGKSRDGIKIGLSSETLVPFQTEFCQIRRWKPFISVEGVSRRKALKRIVDDFIDPQYGYKLLPDMYYTCTNKEKEVLEKQCWQSVIAMVDDIGLPKMTVKKCKKILKGT</sequence>
<accession>A0A381VFY9</accession>
<evidence type="ECO:0000256" key="1">
    <source>
        <dbReference type="SAM" id="MobiDB-lite"/>
    </source>
</evidence>
<proteinExistence type="predicted"/>
<evidence type="ECO:0000313" key="2">
    <source>
        <dbReference type="EMBL" id="SVA38688.1"/>
    </source>
</evidence>
<reference evidence="2" key="1">
    <citation type="submission" date="2018-05" db="EMBL/GenBank/DDBJ databases">
        <authorList>
            <person name="Lanie J.A."/>
            <person name="Ng W.-L."/>
            <person name="Kazmierczak K.M."/>
            <person name="Andrzejewski T.M."/>
            <person name="Davidsen T.M."/>
            <person name="Wayne K.J."/>
            <person name="Tettelin H."/>
            <person name="Glass J.I."/>
            <person name="Rusch D."/>
            <person name="Podicherti R."/>
            <person name="Tsui H.-C.T."/>
            <person name="Winkler M.E."/>
        </authorList>
    </citation>
    <scope>NUCLEOTIDE SEQUENCE</scope>
</reference>
<feature type="region of interest" description="Disordered" evidence="1">
    <location>
        <begin position="1"/>
        <end position="20"/>
    </location>
</feature>
<protein>
    <submittedName>
        <fullName evidence="2">Uncharacterized protein</fullName>
    </submittedName>
</protein>
<name>A0A381VFY9_9ZZZZ</name>
<gene>
    <name evidence="2" type="ORF">METZ01_LOCUS91542</name>
</gene>
<organism evidence="2">
    <name type="scientific">marine metagenome</name>
    <dbReference type="NCBI Taxonomy" id="408172"/>
    <lineage>
        <taxon>unclassified sequences</taxon>
        <taxon>metagenomes</taxon>
        <taxon>ecological metagenomes</taxon>
    </lineage>
</organism>